<evidence type="ECO:0000313" key="3">
    <source>
        <dbReference type="EMBL" id="KNC82319.1"/>
    </source>
</evidence>
<feature type="signal peptide" evidence="1">
    <location>
        <begin position="1"/>
        <end position="20"/>
    </location>
</feature>
<feature type="domain" description="MutL C-terminal dimerisation" evidence="2">
    <location>
        <begin position="79"/>
        <end position="225"/>
    </location>
</feature>
<dbReference type="GO" id="GO:0032389">
    <property type="term" value="C:MutLalpha complex"/>
    <property type="evidence" value="ECO:0007669"/>
    <property type="project" value="TreeGrafter"/>
</dbReference>
<dbReference type="InterPro" id="IPR042121">
    <property type="entry name" value="MutL_C_regsub"/>
</dbReference>
<dbReference type="STRING" id="667725.A0A0L0G0D7"/>
<reference evidence="3 4" key="1">
    <citation type="submission" date="2011-02" db="EMBL/GenBank/DDBJ databases">
        <title>The Genome Sequence of Sphaeroforma arctica JP610.</title>
        <authorList>
            <consortium name="The Broad Institute Genome Sequencing Platform"/>
            <person name="Russ C."/>
            <person name="Cuomo C."/>
            <person name="Young S.K."/>
            <person name="Zeng Q."/>
            <person name="Gargeya S."/>
            <person name="Alvarado L."/>
            <person name="Berlin A."/>
            <person name="Chapman S.B."/>
            <person name="Chen Z."/>
            <person name="Freedman E."/>
            <person name="Gellesch M."/>
            <person name="Goldberg J."/>
            <person name="Griggs A."/>
            <person name="Gujja S."/>
            <person name="Heilman E."/>
            <person name="Heiman D."/>
            <person name="Howarth C."/>
            <person name="Mehta T."/>
            <person name="Neiman D."/>
            <person name="Pearson M."/>
            <person name="Roberts A."/>
            <person name="Saif S."/>
            <person name="Shea T."/>
            <person name="Shenoy N."/>
            <person name="Sisk P."/>
            <person name="Stolte C."/>
            <person name="Sykes S."/>
            <person name="White J."/>
            <person name="Yandava C."/>
            <person name="Burger G."/>
            <person name="Gray M.W."/>
            <person name="Holland P.W.H."/>
            <person name="King N."/>
            <person name="Lang F.B.F."/>
            <person name="Roger A.J."/>
            <person name="Ruiz-Trillo I."/>
            <person name="Haas B."/>
            <person name="Nusbaum C."/>
            <person name="Birren B."/>
        </authorList>
    </citation>
    <scope>NUCLEOTIDE SEQUENCE [LARGE SCALE GENOMIC DNA]</scope>
    <source>
        <strain evidence="3 4">JP610</strain>
    </source>
</reference>
<dbReference type="InterPro" id="IPR037198">
    <property type="entry name" value="MutL_C_sf"/>
</dbReference>
<accession>A0A0L0G0D7</accession>
<organism evidence="3 4">
    <name type="scientific">Sphaeroforma arctica JP610</name>
    <dbReference type="NCBI Taxonomy" id="667725"/>
    <lineage>
        <taxon>Eukaryota</taxon>
        <taxon>Ichthyosporea</taxon>
        <taxon>Ichthyophonida</taxon>
        <taxon>Sphaeroforma</taxon>
    </lineage>
</organism>
<dbReference type="GO" id="GO:0140664">
    <property type="term" value="F:ATP-dependent DNA damage sensor activity"/>
    <property type="evidence" value="ECO:0007669"/>
    <property type="project" value="InterPro"/>
</dbReference>
<dbReference type="GeneID" id="25905915"/>
<gene>
    <name evidence="3" type="ORF">SARC_05411</name>
</gene>
<dbReference type="InterPro" id="IPR042120">
    <property type="entry name" value="MutL_C_dimsub"/>
</dbReference>
<dbReference type="FunFam" id="3.30.1370.100:FF:000001">
    <property type="entry name" value="Mismatch repair endonuclease pms1, putative"/>
    <property type="match status" value="1"/>
</dbReference>
<keyword evidence="4" id="KW-1185">Reference proteome</keyword>
<evidence type="ECO:0000256" key="1">
    <source>
        <dbReference type="SAM" id="SignalP"/>
    </source>
</evidence>
<dbReference type="OrthoDB" id="10254304at2759"/>
<dbReference type="PANTHER" id="PTHR10073:SF52">
    <property type="entry name" value="MISMATCH REPAIR ENDONUCLEASE PMS2"/>
    <property type="match status" value="1"/>
</dbReference>
<name>A0A0L0G0D7_9EUKA</name>
<dbReference type="SMART" id="SM00853">
    <property type="entry name" value="MutL_C"/>
    <property type="match status" value="1"/>
</dbReference>
<evidence type="ECO:0000313" key="4">
    <source>
        <dbReference type="Proteomes" id="UP000054560"/>
    </source>
</evidence>
<dbReference type="RefSeq" id="XP_014156221.1">
    <property type="nucleotide sequence ID" value="XM_014300746.1"/>
</dbReference>
<proteinExistence type="predicted"/>
<dbReference type="EMBL" id="KQ241938">
    <property type="protein sequence ID" value="KNC82319.1"/>
    <property type="molecule type" value="Genomic_DNA"/>
</dbReference>
<dbReference type="InterPro" id="IPR038973">
    <property type="entry name" value="MutL/Mlh/Pms-like"/>
</dbReference>
<dbReference type="Pfam" id="PF08676">
    <property type="entry name" value="MutL_C"/>
    <property type="match status" value="1"/>
</dbReference>
<feature type="chain" id="PRO_5005538940" description="MutL C-terminal dimerisation domain-containing protein" evidence="1">
    <location>
        <begin position="21"/>
        <end position="263"/>
    </location>
</feature>
<feature type="non-terminal residue" evidence="3">
    <location>
        <position position="1"/>
    </location>
</feature>
<dbReference type="GO" id="GO:0005524">
    <property type="term" value="F:ATP binding"/>
    <property type="evidence" value="ECO:0007669"/>
    <property type="project" value="InterPro"/>
</dbReference>
<dbReference type="GO" id="GO:0006298">
    <property type="term" value="P:mismatch repair"/>
    <property type="evidence" value="ECO:0007669"/>
    <property type="project" value="InterPro"/>
</dbReference>
<dbReference type="GO" id="GO:0016887">
    <property type="term" value="F:ATP hydrolysis activity"/>
    <property type="evidence" value="ECO:0007669"/>
    <property type="project" value="InterPro"/>
</dbReference>
<dbReference type="eggNOG" id="KOG1978">
    <property type="taxonomic scope" value="Eukaryota"/>
</dbReference>
<keyword evidence="1" id="KW-0732">Signal</keyword>
<protein>
    <recommendedName>
        <fullName evidence="2">MutL C-terminal dimerisation domain-containing protein</fullName>
    </recommendedName>
</protein>
<dbReference type="AlphaFoldDB" id="A0A0L0G0D7"/>
<dbReference type="PANTHER" id="PTHR10073">
    <property type="entry name" value="DNA MISMATCH REPAIR PROTEIN MLH, PMS, MUTL"/>
    <property type="match status" value="1"/>
</dbReference>
<dbReference type="Proteomes" id="UP000054560">
    <property type="component" value="Unassembled WGS sequence"/>
</dbReference>
<evidence type="ECO:0000259" key="2">
    <source>
        <dbReference type="SMART" id="SM00853"/>
    </source>
</evidence>
<dbReference type="Gene3D" id="3.30.1370.100">
    <property type="entry name" value="MutL, C-terminal domain, regulatory subdomain"/>
    <property type="match status" value="1"/>
</dbReference>
<dbReference type="InterPro" id="IPR014790">
    <property type="entry name" value="MutL_C"/>
</dbReference>
<dbReference type="Gene3D" id="3.30.1540.20">
    <property type="entry name" value="MutL, C-terminal domain, dimerisation subdomain"/>
    <property type="match status" value="1"/>
</dbReference>
<sequence>GAIVSSIWFAFNCTIYVASTYQPSICYLFSAEAAKKNEDGTQKTLKGKFKAKIAPGENTAAEAELERQITKEDFVKMEVLGQFNLGFIIARLRNDLFIIDQHATDEIYNFETLQTTTKLQSQPMVVPKLLELTAPQESILLDELPIFEKNGFRFTVDQSEGAMIGRRVRLSAVPNSKNTVFGVSDVEEMIHTLSDTPGVLCRPTKVRKMFAMRACRKSIMIGTALKKRKMKEMLVHMGEINLPWNCPHGRPTMRHLHTLTEDS</sequence>
<dbReference type="SUPFAM" id="SSF118116">
    <property type="entry name" value="DNA mismatch repair protein MutL"/>
    <property type="match status" value="1"/>
</dbReference>